<protein>
    <recommendedName>
        <fullName evidence="3 14">DNA ligase</fullName>
        <ecNumber evidence="2 14">6.5.1.2</ecNumber>
    </recommendedName>
    <alternativeName>
        <fullName evidence="14">Polydeoxyribonucleotide synthase [NAD(+)]</fullName>
    </alternativeName>
</protein>
<dbReference type="GO" id="GO:0005829">
    <property type="term" value="C:cytosol"/>
    <property type="evidence" value="ECO:0007669"/>
    <property type="project" value="TreeGrafter"/>
</dbReference>
<feature type="binding site" evidence="14">
    <location>
        <position position="411"/>
    </location>
    <ligand>
        <name>Zn(2+)</name>
        <dbReference type="ChEBI" id="CHEBI:29105"/>
    </ligand>
</feature>
<evidence type="ECO:0000256" key="9">
    <source>
        <dbReference type="ARBA" id="ARBA00022842"/>
    </source>
</evidence>
<accession>A0A5B9QB59</accession>
<comment type="function">
    <text evidence="1 14">DNA ligase that catalyzes the formation of phosphodiester linkages between 5'-phosphoryl and 3'-hydroxyl groups in double-stranded DNA using NAD as a coenzyme and as the energy source for the reaction. It is essential for DNA replication and repair of damaged DNA.</text>
</comment>
<keyword evidence="7 14" id="KW-0227">DNA damage</keyword>
<dbReference type="EMBL" id="CP042913">
    <property type="protein sequence ID" value="QEG34146.1"/>
    <property type="molecule type" value="Genomic_DNA"/>
</dbReference>
<dbReference type="OrthoDB" id="9759736at2"/>
<feature type="active site" description="N6-AMP-lysine intermediate" evidence="14">
    <location>
        <position position="116"/>
    </location>
</feature>
<dbReference type="GO" id="GO:0006281">
    <property type="term" value="P:DNA repair"/>
    <property type="evidence" value="ECO:0007669"/>
    <property type="project" value="UniProtKB-KW"/>
</dbReference>
<keyword evidence="11 14" id="KW-0234">DNA repair</keyword>
<feature type="binding site" evidence="14">
    <location>
        <position position="314"/>
    </location>
    <ligand>
        <name>NAD(+)</name>
        <dbReference type="ChEBI" id="CHEBI:57540"/>
    </ligand>
</feature>
<dbReference type="HAMAP" id="MF_01588">
    <property type="entry name" value="DNA_ligase_A"/>
    <property type="match status" value="1"/>
</dbReference>
<dbReference type="EC" id="6.5.1.2" evidence="2 14"/>
<evidence type="ECO:0000256" key="12">
    <source>
        <dbReference type="ARBA" id="ARBA00034005"/>
    </source>
</evidence>
<proteinExistence type="inferred from homology"/>
<evidence type="ECO:0000256" key="11">
    <source>
        <dbReference type="ARBA" id="ARBA00023204"/>
    </source>
</evidence>
<keyword evidence="4 14" id="KW-0436">Ligase</keyword>
<evidence type="ECO:0000313" key="17">
    <source>
        <dbReference type="EMBL" id="QEG34146.1"/>
    </source>
</evidence>
<dbReference type="FunFam" id="1.10.287.610:FF:000002">
    <property type="entry name" value="DNA ligase"/>
    <property type="match status" value="1"/>
</dbReference>
<dbReference type="PIRSF" id="PIRSF001604">
    <property type="entry name" value="LigA"/>
    <property type="match status" value="1"/>
</dbReference>
<keyword evidence="9 14" id="KW-0460">Magnesium</keyword>
<evidence type="ECO:0000256" key="5">
    <source>
        <dbReference type="ARBA" id="ARBA00022705"/>
    </source>
</evidence>
<feature type="domain" description="BRCT" evidence="16">
    <location>
        <begin position="592"/>
        <end position="662"/>
    </location>
</feature>
<comment type="cofactor">
    <cofactor evidence="14">
        <name>Mg(2+)</name>
        <dbReference type="ChEBI" id="CHEBI:18420"/>
    </cofactor>
    <cofactor evidence="14">
        <name>Mn(2+)</name>
        <dbReference type="ChEBI" id="CHEBI:29035"/>
    </cofactor>
</comment>
<keyword evidence="18" id="KW-1185">Reference proteome</keyword>
<feature type="binding site" evidence="14">
    <location>
        <position position="290"/>
    </location>
    <ligand>
        <name>NAD(+)</name>
        <dbReference type="ChEBI" id="CHEBI:57540"/>
    </ligand>
</feature>
<dbReference type="RefSeq" id="WP_148072832.1">
    <property type="nucleotide sequence ID" value="NZ_CP042913.1"/>
</dbReference>
<dbReference type="Pfam" id="PF14520">
    <property type="entry name" value="HHH_5"/>
    <property type="match status" value="1"/>
</dbReference>
<evidence type="ECO:0000256" key="7">
    <source>
        <dbReference type="ARBA" id="ARBA00022763"/>
    </source>
</evidence>
<dbReference type="PANTHER" id="PTHR23389:SF9">
    <property type="entry name" value="DNA LIGASE"/>
    <property type="match status" value="1"/>
</dbReference>
<dbReference type="InterPro" id="IPR004150">
    <property type="entry name" value="NAD_DNA_ligase_OB"/>
</dbReference>
<feature type="binding site" evidence="14">
    <location>
        <position position="426"/>
    </location>
    <ligand>
        <name>Zn(2+)</name>
        <dbReference type="ChEBI" id="CHEBI:29105"/>
    </ligand>
</feature>
<dbReference type="GO" id="GO:0003677">
    <property type="term" value="F:DNA binding"/>
    <property type="evidence" value="ECO:0007669"/>
    <property type="project" value="InterPro"/>
</dbReference>
<name>A0A5B9QB59_9BACT</name>
<dbReference type="NCBIfam" id="TIGR00575">
    <property type="entry name" value="dnlj"/>
    <property type="match status" value="1"/>
</dbReference>
<dbReference type="Proteomes" id="UP000323917">
    <property type="component" value="Chromosome"/>
</dbReference>
<gene>
    <name evidence="14 17" type="primary">ligA</name>
    <name evidence="17" type="ORF">Pr1d_14190</name>
</gene>
<dbReference type="PANTHER" id="PTHR23389">
    <property type="entry name" value="CHROMOSOME TRANSMISSION FIDELITY FACTOR 18"/>
    <property type="match status" value="1"/>
</dbReference>
<dbReference type="InterPro" id="IPR033136">
    <property type="entry name" value="DNA_ligase_CS"/>
</dbReference>
<dbReference type="Gene3D" id="3.40.50.10190">
    <property type="entry name" value="BRCT domain"/>
    <property type="match status" value="1"/>
</dbReference>
<dbReference type="InterPro" id="IPR013840">
    <property type="entry name" value="DNAligase_N"/>
</dbReference>
<dbReference type="CDD" id="cd00114">
    <property type="entry name" value="LIGANc"/>
    <property type="match status" value="1"/>
</dbReference>
<dbReference type="GO" id="GO:0003911">
    <property type="term" value="F:DNA ligase (NAD+) activity"/>
    <property type="evidence" value="ECO:0007669"/>
    <property type="project" value="UniProtKB-UniRule"/>
</dbReference>
<dbReference type="Pfam" id="PF12826">
    <property type="entry name" value="HHH_2"/>
    <property type="match status" value="1"/>
</dbReference>
<dbReference type="Gene3D" id="2.40.50.140">
    <property type="entry name" value="Nucleic acid-binding proteins"/>
    <property type="match status" value="1"/>
</dbReference>
<dbReference type="FunFam" id="1.10.150.20:FF:000006">
    <property type="entry name" value="DNA ligase"/>
    <property type="match status" value="1"/>
</dbReference>
<feature type="binding site" evidence="14">
    <location>
        <begin position="34"/>
        <end position="38"/>
    </location>
    <ligand>
        <name>NAD(+)</name>
        <dbReference type="ChEBI" id="CHEBI:57540"/>
    </ligand>
</feature>
<evidence type="ECO:0000256" key="14">
    <source>
        <dbReference type="HAMAP-Rule" id="MF_01588"/>
    </source>
</evidence>
<sequence>MSKAHVESEIESLREEIRGHDARYYGEAAPTITDLEYDRLMDRLKELEAAHPALVTPDSPTQRVGGAPVDELNSVRHLVPMMSIDNTYSLEELRRYGERTAKLLPDESIEWVVELKIDGVAMSLIYEQGQLTRGVTRGDGTTGDDVTHNVRTVLGVPLRLAGDGFPPLVEVRGEIYMTNADLVRLNEKRQEQGLEAYSNTRNVTAGSIRLLDPRICAERRLRLFCHGVGQVEGLHATTHMEFLKQLGDWGLPATPHVECFPDFEAAITHCEGLIERLHELDFEVDGLVLKVNRFDQRGRLGATSKSPRWLIAYKFEKYEAVTRLNEIRVQVGKTGTITPVAELEPVELADTTVSRASLHNADEIARKDVREGDTVVVEKAGKIIPHILRVETHLRPEGTKPFLFPTHCPECESELVKDEGGVYIRCPNLACPAQLRERLQYFASRTAMDIEGLGEKLIDQLVSTGLVKRFADLYDLTVEQLAQLERMGQKSAQNVVDAIRESKSRSFARLLNGLTIRHVGTRVASILAEQFQTMSALQAATIEQLSQVEEVGPIIAESVYSFLHNENGIETINGLEEAGVSMGMVKEQTTAPQHQPFAGKSFVVTGKLENYTRDEIQLLIEQYGGRATSSVSASTDYLVAGEKAGSKLAKAQELGVAVLTEEEFHALCAGE</sequence>
<dbReference type="Pfam" id="PF03119">
    <property type="entry name" value="DNA_ligase_ZBD"/>
    <property type="match status" value="1"/>
</dbReference>
<dbReference type="PROSITE" id="PS01056">
    <property type="entry name" value="DNA_LIGASE_N2"/>
    <property type="match status" value="1"/>
</dbReference>
<dbReference type="SUPFAM" id="SSF50249">
    <property type="entry name" value="Nucleic acid-binding proteins"/>
    <property type="match status" value="1"/>
</dbReference>
<dbReference type="SUPFAM" id="SSF52113">
    <property type="entry name" value="BRCT domain"/>
    <property type="match status" value="1"/>
</dbReference>
<evidence type="ECO:0000256" key="10">
    <source>
        <dbReference type="ARBA" id="ARBA00023027"/>
    </source>
</evidence>
<evidence type="ECO:0000256" key="3">
    <source>
        <dbReference type="ARBA" id="ARBA00013308"/>
    </source>
</evidence>
<evidence type="ECO:0000256" key="1">
    <source>
        <dbReference type="ARBA" id="ARBA00004067"/>
    </source>
</evidence>
<dbReference type="FunFam" id="1.10.150.20:FF:000007">
    <property type="entry name" value="DNA ligase"/>
    <property type="match status" value="1"/>
</dbReference>
<keyword evidence="5 14" id="KW-0235">DNA replication</keyword>
<dbReference type="PROSITE" id="PS01055">
    <property type="entry name" value="DNA_LIGASE_N1"/>
    <property type="match status" value="1"/>
</dbReference>
<keyword evidence="6 14" id="KW-0479">Metal-binding</keyword>
<dbReference type="Pfam" id="PF01653">
    <property type="entry name" value="DNA_ligase_aden"/>
    <property type="match status" value="1"/>
</dbReference>
<evidence type="ECO:0000313" key="18">
    <source>
        <dbReference type="Proteomes" id="UP000323917"/>
    </source>
</evidence>
<evidence type="ECO:0000256" key="6">
    <source>
        <dbReference type="ARBA" id="ARBA00022723"/>
    </source>
</evidence>
<comment type="catalytic activity">
    <reaction evidence="12 14 15">
        <text>NAD(+) + (deoxyribonucleotide)n-3'-hydroxyl + 5'-phospho-(deoxyribonucleotide)m = (deoxyribonucleotide)n+m + AMP + beta-nicotinamide D-nucleotide.</text>
        <dbReference type="EC" id="6.5.1.2"/>
    </reaction>
</comment>
<evidence type="ECO:0000256" key="8">
    <source>
        <dbReference type="ARBA" id="ARBA00022833"/>
    </source>
</evidence>
<dbReference type="InterPro" id="IPR013839">
    <property type="entry name" value="DNAligase_adenylation"/>
</dbReference>
<feature type="binding site" evidence="14">
    <location>
        <position position="114"/>
    </location>
    <ligand>
        <name>NAD(+)</name>
        <dbReference type="ChEBI" id="CHEBI:57540"/>
    </ligand>
</feature>
<dbReference type="AlphaFoldDB" id="A0A5B9QB59"/>
<dbReference type="Gene3D" id="1.10.287.610">
    <property type="entry name" value="Helix hairpin bin"/>
    <property type="match status" value="1"/>
</dbReference>
<keyword evidence="14" id="KW-0464">Manganese</keyword>
<dbReference type="NCBIfam" id="NF005932">
    <property type="entry name" value="PRK07956.1"/>
    <property type="match status" value="1"/>
</dbReference>
<dbReference type="SMART" id="SM00532">
    <property type="entry name" value="LIGANc"/>
    <property type="match status" value="1"/>
</dbReference>
<evidence type="ECO:0000259" key="16">
    <source>
        <dbReference type="PROSITE" id="PS50172"/>
    </source>
</evidence>
<keyword evidence="10 14" id="KW-0520">NAD</keyword>
<dbReference type="InterPro" id="IPR018239">
    <property type="entry name" value="DNA_ligase_AS"/>
</dbReference>
<feature type="binding site" evidence="14">
    <location>
        <begin position="83"/>
        <end position="84"/>
    </location>
    <ligand>
        <name>NAD(+)</name>
        <dbReference type="ChEBI" id="CHEBI:57540"/>
    </ligand>
</feature>
<evidence type="ECO:0000256" key="4">
    <source>
        <dbReference type="ARBA" id="ARBA00022598"/>
    </source>
</evidence>
<dbReference type="InterPro" id="IPR036420">
    <property type="entry name" value="BRCT_dom_sf"/>
</dbReference>
<dbReference type="CDD" id="cd17748">
    <property type="entry name" value="BRCT_DNA_ligase_like"/>
    <property type="match status" value="1"/>
</dbReference>
<dbReference type="InterPro" id="IPR012340">
    <property type="entry name" value="NA-bd_OB-fold"/>
</dbReference>
<dbReference type="SUPFAM" id="SSF47781">
    <property type="entry name" value="RuvA domain 2-like"/>
    <property type="match status" value="1"/>
</dbReference>
<dbReference type="InterPro" id="IPR041663">
    <property type="entry name" value="DisA/LigA_HHH"/>
</dbReference>
<dbReference type="Gene3D" id="1.10.150.20">
    <property type="entry name" value="5' to 3' exonuclease, C-terminal subdomain"/>
    <property type="match status" value="2"/>
</dbReference>
<dbReference type="SUPFAM" id="SSF56091">
    <property type="entry name" value="DNA ligase/mRNA capping enzyme, catalytic domain"/>
    <property type="match status" value="1"/>
</dbReference>
<dbReference type="SMART" id="SM00292">
    <property type="entry name" value="BRCT"/>
    <property type="match status" value="1"/>
</dbReference>
<dbReference type="InterPro" id="IPR004149">
    <property type="entry name" value="Znf_DNAligase_C4"/>
</dbReference>
<dbReference type="FunFam" id="2.40.50.140:FF:000012">
    <property type="entry name" value="DNA ligase"/>
    <property type="match status" value="1"/>
</dbReference>
<feature type="binding site" evidence="14">
    <location>
        <position position="174"/>
    </location>
    <ligand>
        <name>NAD(+)</name>
        <dbReference type="ChEBI" id="CHEBI:57540"/>
    </ligand>
</feature>
<dbReference type="Pfam" id="PF00533">
    <property type="entry name" value="BRCT"/>
    <property type="match status" value="1"/>
</dbReference>
<comment type="similarity">
    <text evidence="13 14">Belongs to the NAD-dependent DNA ligase family. LigA subfamily.</text>
</comment>
<feature type="binding site" evidence="14">
    <location>
        <position position="431"/>
    </location>
    <ligand>
        <name>Zn(2+)</name>
        <dbReference type="ChEBI" id="CHEBI:29105"/>
    </ligand>
</feature>
<dbReference type="InterPro" id="IPR003583">
    <property type="entry name" value="Hlx-hairpin-Hlx_DNA-bd_motif"/>
</dbReference>
<evidence type="ECO:0000256" key="15">
    <source>
        <dbReference type="RuleBase" id="RU000618"/>
    </source>
</evidence>
<organism evidence="17 18">
    <name type="scientific">Bythopirellula goksoeyrii</name>
    <dbReference type="NCBI Taxonomy" id="1400387"/>
    <lineage>
        <taxon>Bacteria</taxon>
        <taxon>Pseudomonadati</taxon>
        <taxon>Planctomycetota</taxon>
        <taxon>Planctomycetia</taxon>
        <taxon>Pirellulales</taxon>
        <taxon>Lacipirellulaceae</taxon>
        <taxon>Bythopirellula</taxon>
    </lineage>
</organism>
<dbReference type="KEGG" id="bgok:Pr1d_14190"/>
<dbReference type="PROSITE" id="PS50172">
    <property type="entry name" value="BRCT"/>
    <property type="match status" value="1"/>
</dbReference>
<dbReference type="GO" id="GO:0006260">
    <property type="term" value="P:DNA replication"/>
    <property type="evidence" value="ECO:0007669"/>
    <property type="project" value="UniProtKB-KW"/>
</dbReference>
<dbReference type="InterPro" id="IPR010994">
    <property type="entry name" value="RuvA_2-like"/>
</dbReference>
<dbReference type="GO" id="GO:0046872">
    <property type="term" value="F:metal ion binding"/>
    <property type="evidence" value="ECO:0007669"/>
    <property type="project" value="UniProtKB-KW"/>
</dbReference>
<dbReference type="Gene3D" id="3.30.470.30">
    <property type="entry name" value="DNA ligase/mRNA capping enzyme"/>
    <property type="match status" value="1"/>
</dbReference>
<dbReference type="InterPro" id="IPR001357">
    <property type="entry name" value="BRCT_dom"/>
</dbReference>
<keyword evidence="8 14" id="KW-0862">Zinc</keyword>
<evidence type="ECO:0000256" key="13">
    <source>
        <dbReference type="ARBA" id="ARBA00060881"/>
    </source>
</evidence>
<dbReference type="Gene3D" id="6.20.10.30">
    <property type="match status" value="1"/>
</dbReference>
<feature type="binding site" evidence="14">
    <location>
        <position position="137"/>
    </location>
    <ligand>
        <name>NAD(+)</name>
        <dbReference type="ChEBI" id="CHEBI:57540"/>
    </ligand>
</feature>
<dbReference type="Pfam" id="PF03120">
    <property type="entry name" value="OB_DNA_ligase"/>
    <property type="match status" value="1"/>
</dbReference>
<feature type="binding site" evidence="14">
    <location>
        <position position="408"/>
    </location>
    <ligand>
        <name>Zn(2+)</name>
        <dbReference type="ChEBI" id="CHEBI:29105"/>
    </ligand>
</feature>
<reference evidence="17 18" key="1">
    <citation type="submission" date="2019-08" db="EMBL/GenBank/DDBJ databases">
        <title>Deep-cultivation of Planctomycetes and their phenomic and genomic characterization uncovers novel biology.</title>
        <authorList>
            <person name="Wiegand S."/>
            <person name="Jogler M."/>
            <person name="Boedeker C."/>
            <person name="Pinto D."/>
            <person name="Vollmers J."/>
            <person name="Rivas-Marin E."/>
            <person name="Kohn T."/>
            <person name="Peeters S.H."/>
            <person name="Heuer A."/>
            <person name="Rast P."/>
            <person name="Oberbeckmann S."/>
            <person name="Bunk B."/>
            <person name="Jeske O."/>
            <person name="Meyerdierks A."/>
            <person name="Storesund J.E."/>
            <person name="Kallscheuer N."/>
            <person name="Luecker S."/>
            <person name="Lage O.M."/>
            <person name="Pohl T."/>
            <person name="Merkel B.J."/>
            <person name="Hornburger P."/>
            <person name="Mueller R.-W."/>
            <person name="Bruemmer F."/>
            <person name="Labrenz M."/>
            <person name="Spormann A.M."/>
            <person name="Op den Camp H."/>
            <person name="Overmann J."/>
            <person name="Amann R."/>
            <person name="Jetten M.S.M."/>
            <person name="Mascher T."/>
            <person name="Medema M.H."/>
            <person name="Devos D.P."/>
            <person name="Kaster A.-K."/>
            <person name="Ovreas L."/>
            <person name="Rohde M."/>
            <person name="Galperin M.Y."/>
            <person name="Jogler C."/>
        </authorList>
    </citation>
    <scope>NUCLEOTIDE SEQUENCE [LARGE SCALE GENOMIC DNA]</scope>
    <source>
        <strain evidence="17 18">Pr1d</strain>
    </source>
</reference>
<dbReference type="InterPro" id="IPR001679">
    <property type="entry name" value="DNA_ligase"/>
</dbReference>
<dbReference type="SMART" id="SM00278">
    <property type="entry name" value="HhH1"/>
    <property type="match status" value="3"/>
</dbReference>
<evidence type="ECO:0000256" key="2">
    <source>
        <dbReference type="ARBA" id="ARBA00012722"/>
    </source>
</evidence>